<evidence type="ECO:0000256" key="1">
    <source>
        <dbReference type="PROSITE-ProRule" id="PRU00267"/>
    </source>
</evidence>
<dbReference type="InterPro" id="IPR009071">
    <property type="entry name" value="HMG_box_dom"/>
</dbReference>
<keyword evidence="1" id="KW-0539">Nucleus</keyword>
<dbReference type="Gene3D" id="1.10.30.10">
    <property type="entry name" value="High mobility group box domain"/>
    <property type="match status" value="1"/>
</dbReference>
<feature type="domain" description="HMG box" evidence="3">
    <location>
        <begin position="19"/>
        <end position="86"/>
    </location>
</feature>
<keyword evidence="5" id="KW-1185">Reference proteome</keyword>
<dbReference type="SUPFAM" id="SSF47095">
    <property type="entry name" value="HMG-box"/>
    <property type="match status" value="1"/>
</dbReference>
<proteinExistence type="predicted"/>
<dbReference type="STRING" id="946122.A0A0C2S4I2"/>
<dbReference type="HOGENOM" id="CLU_2222553_0_0_1"/>
<dbReference type="GO" id="GO:0003677">
    <property type="term" value="F:DNA binding"/>
    <property type="evidence" value="ECO:0007669"/>
    <property type="project" value="UniProtKB-UniRule"/>
</dbReference>
<gene>
    <name evidence="4" type="ORF">M378DRAFT_379148</name>
</gene>
<keyword evidence="1" id="KW-0238">DNA-binding</keyword>
<dbReference type="InParanoid" id="A0A0C2S4I2"/>
<dbReference type="EMBL" id="KN818364">
    <property type="protein sequence ID" value="KIL57595.1"/>
    <property type="molecule type" value="Genomic_DNA"/>
</dbReference>
<dbReference type="GO" id="GO:0005634">
    <property type="term" value="C:nucleus"/>
    <property type="evidence" value="ECO:0007669"/>
    <property type="project" value="UniProtKB-UniRule"/>
</dbReference>
<dbReference type="AlphaFoldDB" id="A0A0C2S4I2"/>
<feature type="region of interest" description="Disordered" evidence="2">
    <location>
        <begin position="1"/>
        <end position="21"/>
    </location>
</feature>
<evidence type="ECO:0000259" key="3">
    <source>
        <dbReference type="PROSITE" id="PS50118"/>
    </source>
</evidence>
<sequence>MMQTMTFKPRGWPPKRRTPKRPMNAFMIFTRRCSPQMSAENQAMYTGELSKEWAMMPPSEKQFYLQLIAQNNLNKETFNSKYPDHVHRNNSRKMSNVDWILAWAGH</sequence>
<dbReference type="OrthoDB" id="1919336at2759"/>
<evidence type="ECO:0000256" key="2">
    <source>
        <dbReference type="SAM" id="MobiDB-lite"/>
    </source>
</evidence>
<reference evidence="4 5" key="1">
    <citation type="submission" date="2014-04" db="EMBL/GenBank/DDBJ databases">
        <title>Evolutionary Origins and Diversification of the Mycorrhizal Mutualists.</title>
        <authorList>
            <consortium name="DOE Joint Genome Institute"/>
            <consortium name="Mycorrhizal Genomics Consortium"/>
            <person name="Kohler A."/>
            <person name="Kuo A."/>
            <person name="Nagy L.G."/>
            <person name="Floudas D."/>
            <person name="Copeland A."/>
            <person name="Barry K.W."/>
            <person name="Cichocki N."/>
            <person name="Veneault-Fourrey C."/>
            <person name="LaButti K."/>
            <person name="Lindquist E.A."/>
            <person name="Lipzen A."/>
            <person name="Lundell T."/>
            <person name="Morin E."/>
            <person name="Murat C."/>
            <person name="Riley R."/>
            <person name="Ohm R."/>
            <person name="Sun H."/>
            <person name="Tunlid A."/>
            <person name="Henrissat B."/>
            <person name="Grigoriev I.V."/>
            <person name="Hibbett D.S."/>
            <person name="Martin F."/>
        </authorList>
    </citation>
    <scope>NUCLEOTIDE SEQUENCE [LARGE SCALE GENOMIC DNA]</scope>
    <source>
        <strain evidence="4 5">Koide BX008</strain>
    </source>
</reference>
<dbReference type="InterPro" id="IPR036910">
    <property type="entry name" value="HMG_box_dom_sf"/>
</dbReference>
<dbReference type="Pfam" id="PF00505">
    <property type="entry name" value="HMG_box"/>
    <property type="match status" value="1"/>
</dbReference>
<protein>
    <recommendedName>
        <fullName evidence="3">HMG box domain-containing protein</fullName>
    </recommendedName>
</protein>
<organism evidence="4 5">
    <name type="scientific">Amanita muscaria (strain Koide BX008)</name>
    <dbReference type="NCBI Taxonomy" id="946122"/>
    <lineage>
        <taxon>Eukaryota</taxon>
        <taxon>Fungi</taxon>
        <taxon>Dikarya</taxon>
        <taxon>Basidiomycota</taxon>
        <taxon>Agaricomycotina</taxon>
        <taxon>Agaricomycetes</taxon>
        <taxon>Agaricomycetidae</taxon>
        <taxon>Agaricales</taxon>
        <taxon>Pluteineae</taxon>
        <taxon>Amanitaceae</taxon>
        <taxon>Amanita</taxon>
    </lineage>
</organism>
<accession>A0A0C2S4I2</accession>
<dbReference type="SMART" id="SM00398">
    <property type="entry name" value="HMG"/>
    <property type="match status" value="1"/>
</dbReference>
<dbReference type="Proteomes" id="UP000054549">
    <property type="component" value="Unassembled WGS sequence"/>
</dbReference>
<feature type="DNA-binding region" description="HMG box" evidence="1">
    <location>
        <begin position="19"/>
        <end position="86"/>
    </location>
</feature>
<evidence type="ECO:0000313" key="5">
    <source>
        <dbReference type="Proteomes" id="UP000054549"/>
    </source>
</evidence>
<name>A0A0C2S4I2_AMAMK</name>
<dbReference type="PROSITE" id="PS50118">
    <property type="entry name" value="HMG_BOX_2"/>
    <property type="match status" value="1"/>
</dbReference>
<evidence type="ECO:0000313" key="4">
    <source>
        <dbReference type="EMBL" id="KIL57595.1"/>
    </source>
</evidence>